<dbReference type="InterPro" id="IPR036008">
    <property type="entry name" value="Aconitase_4Fe-4S_dom"/>
</dbReference>
<evidence type="ECO:0000313" key="17">
    <source>
        <dbReference type="Proteomes" id="UP000256328"/>
    </source>
</evidence>
<dbReference type="OrthoDB" id="2224430at2759"/>
<organism evidence="16 17">
    <name type="scientific">Coleophoma crateriformis</name>
    <dbReference type="NCBI Taxonomy" id="565419"/>
    <lineage>
        <taxon>Eukaryota</taxon>
        <taxon>Fungi</taxon>
        <taxon>Dikarya</taxon>
        <taxon>Ascomycota</taxon>
        <taxon>Pezizomycotina</taxon>
        <taxon>Leotiomycetes</taxon>
        <taxon>Helotiales</taxon>
        <taxon>Dermateaceae</taxon>
        <taxon>Coleophoma</taxon>
    </lineage>
</organism>
<dbReference type="Gene3D" id="3.40.1060.10">
    <property type="entry name" value="Aconitase, Domain 2"/>
    <property type="match status" value="1"/>
</dbReference>
<dbReference type="InterPro" id="IPR000573">
    <property type="entry name" value="AconitaseA/IPMdHydase_ssu_swvl"/>
</dbReference>
<keyword evidence="11 13" id="KW-0456">Lyase</keyword>
<dbReference type="InterPro" id="IPR015932">
    <property type="entry name" value="Aconitase_dom2"/>
</dbReference>
<comment type="catalytic activity">
    <reaction evidence="12">
        <text>citrate = D-threo-isocitrate</text>
        <dbReference type="Rhea" id="RHEA:10336"/>
        <dbReference type="ChEBI" id="CHEBI:15562"/>
        <dbReference type="ChEBI" id="CHEBI:16947"/>
        <dbReference type="EC" id="4.2.1.3"/>
    </reaction>
</comment>
<dbReference type="NCBIfam" id="NF005558">
    <property type="entry name" value="PRK07229.1"/>
    <property type="match status" value="1"/>
</dbReference>
<feature type="domain" description="Aconitase/3-isopropylmalate dehydratase large subunit alpha/beta/alpha" evidence="14">
    <location>
        <begin position="83"/>
        <end position="521"/>
    </location>
</feature>
<keyword evidence="9 13" id="KW-0411">Iron-sulfur</keyword>
<dbReference type="EC" id="4.2.1.-" evidence="13"/>
<comment type="similarity">
    <text evidence="3 13">Belongs to the aconitase/IPM isomerase family.</text>
</comment>
<dbReference type="SUPFAM" id="SSF53732">
    <property type="entry name" value="Aconitase iron-sulfur domain"/>
    <property type="match status" value="1"/>
</dbReference>
<dbReference type="Pfam" id="PF00330">
    <property type="entry name" value="Aconitase"/>
    <property type="match status" value="1"/>
</dbReference>
<keyword evidence="7 13" id="KW-0809">Transit peptide</keyword>
<dbReference type="Proteomes" id="UP000256328">
    <property type="component" value="Unassembled WGS sequence"/>
</dbReference>
<evidence type="ECO:0000259" key="15">
    <source>
        <dbReference type="Pfam" id="PF00694"/>
    </source>
</evidence>
<gene>
    <name evidence="16" type="ORF">BP5796_11566</name>
</gene>
<keyword evidence="10 13" id="KW-0496">Mitochondrion</keyword>
<dbReference type="InterPro" id="IPR015931">
    <property type="entry name" value="Acnase/IPM_dHydase_lsu_aba_1/3"/>
</dbReference>
<comment type="caution">
    <text evidence="16">The sequence shown here is derived from an EMBL/GenBank/DDBJ whole genome shotgun (WGS) entry which is preliminary data.</text>
</comment>
<dbReference type="FunFam" id="3.20.19.10:FF:000002">
    <property type="entry name" value="Aconitate hydratase, mitochondrial"/>
    <property type="match status" value="1"/>
</dbReference>
<dbReference type="InterPro" id="IPR015928">
    <property type="entry name" value="Aconitase/3IPM_dehydase_swvl"/>
</dbReference>
<sequence length="801" mass="86707">MARAYNSGSSPALRMSRLTTVPRTSLQNSWRRRLATITDAHFQDVGDVAMSRFESDKYLPYPHLQQSLKRIRRRLDRPLTLSEKILYSHLCEPDTQDIQPGKSFLKLYPDRVAIHDANATMALLQFMSAGIDKVAIPTTIHTDHLTMAEKGADADLAAAKIKHKEVFAFLASASARYNIGFWKPGSGIIHTILFENYAFPGGLLVGTDSHTPNAAGMAMLGIGVGGSDGVDAMAGMPWELPCPKTLGVRLTGRLTGWASSKDIICKLAGMVSVTGGTGKIVEFFGPGVSTLGATAMATIGNMSAEIGATSCLFPYSRAMGNYLDVTHRANIAHAASQNLNLITPDEGSDRYYDDIVEIDLDTLEPHINGPYTPDLSHPMSQLAKAVNENNWPKNLSASLVGSCTNSSYEDLMKVSGLLQQAAAAGLKPRTPFFVSTGSEQIRATAEAAGFLDIMRNAGVTILSSSCGPCVGQWNRPDIPKGEPNSVISSFNRNFTGRHDGNPGTHSFVTSPEIATAFAFSGLLDFNPAIDSIPTSSGKPFKFAAPASDELPTNFSTGVDLYQPPPPFAEARKVFVAIEPSSDRLQKLEPFAAWKKDQALDLPILVKVKGKCTTDHISPAGPWYDYRGHLDNISNNMLTGATNDFLPSHPPGTAQHVSSGVVDAIPVIARQYKAAGINYCIIGHNNYGEGSSREHAALEPRFLGAVAIVANGFARIHETNLKKQGMLPLTFADPEAWGRIKKDDTVSILGVEQIKQGKQLKMRVRNRKDGSEWETLVNHSFHEGQIPWLMSGSALNYIKSQK</sequence>
<protein>
    <recommendedName>
        <fullName evidence="4 13">Aconitate hydratase, mitochondrial</fullName>
        <shortName evidence="13">Aconitase</shortName>
        <ecNumber evidence="13">4.2.1.-</ecNumber>
    </recommendedName>
</protein>
<evidence type="ECO:0000313" key="16">
    <source>
        <dbReference type="EMBL" id="RDW61674.1"/>
    </source>
</evidence>
<evidence type="ECO:0000256" key="11">
    <source>
        <dbReference type="ARBA" id="ARBA00023239"/>
    </source>
</evidence>
<evidence type="ECO:0000256" key="12">
    <source>
        <dbReference type="ARBA" id="ARBA00023501"/>
    </source>
</evidence>
<evidence type="ECO:0000256" key="1">
    <source>
        <dbReference type="ARBA" id="ARBA00004173"/>
    </source>
</evidence>
<dbReference type="Gene3D" id="3.20.19.10">
    <property type="entry name" value="Aconitase, domain 4"/>
    <property type="match status" value="1"/>
</dbReference>
<dbReference type="AlphaFoldDB" id="A0A3D8QJQ7"/>
<evidence type="ECO:0000256" key="4">
    <source>
        <dbReference type="ARBA" id="ARBA00015940"/>
    </source>
</evidence>
<dbReference type="InterPro" id="IPR001030">
    <property type="entry name" value="Acoase/IPM_deHydtase_lsu_aba"/>
</dbReference>
<dbReference type="GO" id="GO:0051539">
    <property type="term" value="F:4 iron, 4 sulfur cluster binding"/>
    <property type="evidence" value="ECO:0007669"/>
    <property type="project" value="UniProtKB-UniRule"/>
</dbReference>
<dbReference type="PROSITE" id="PS01244">
    <property type="entry name" value="ACONITASE_2"/>
    <property type="match status" value="1"/>
</dbReference>
<accession>A0A3D8QJQ7</accession>
<proteinExistence type="inferred from homology"/>
<dbReference type="NCBIfam" id="TIGR01340">
    <property type="entry name" value="aconitase_mito"/>
    <property type="match status" value="1"/>
</dbReference>
<keyword evidence="6 13" id="KW-0479">Metal-binding</keyword>
<evidence type="ECO:0000256" key="13">
    <source>
        <dbReference type="RuleBase" id="RU362107"/>
    </source>
</evidence>
<evidence type="ECO:0000256" key="6">
    <source>
        <dbReference type="ARBA" id="ARBA00022723"/>
    </source>
</evidence>
<dbReference type="InterPro" id="IPR050926">
    <property type="entry name" value="Aconitase/IPM_isomerase"/>
</dbReference>
<comment type="cofactor">
    <cofactor evidence="13">
        <name>[4Fe-4S] cluster</name>
        <dbReference type="ChEBI" id="CHEBI:49883"/>
    </cofactor>
    <text evidence="13">Binds 1 [4Fe-4S] cluster per subunit.</text>
</comment>
<dbReference type="Pfam" id="PF00694">
    <property type="entry name" value="Aconitase_C"/>
    <property type="match status" value="1"/>
</dbReference>
<evidence type="ECO:0000259" key="14">
    <source>
        <dbReference type="Pfam" id="PF00330"/>
    </source>
</evidence>
<comment type="subcellular location">
    <subcellularLocation>
        <location evidence="1 13">Mitochondrion</location>
    </subcellularLocation>
</comment>
<dbReference type="SUPFAM" id="SSF52016">
    <property type="entry name" value="LeuD/IlvD-like"/>
    <property type="match status" value="1"/>
</dbReference>
<evidence type="ECO:0000256" key="2">
    <source>
        <dbReference type="ARBA" id="ARBA00004717"/>
    </source>
</evidence>
<dbReference type="PROSITE" id="PS00450">
    <property type="entry name" value="ACONITASE_1"/>
    <property type="match status" value="1"/>
</dbReference>
<dbReference type="GO" id="GO:0006099">
    <property type="term" value="P:tricarboxylic acid cycle"/>
    <property type="evidence" value="ECO:0007669"/>
    <property type="project" value="UniProtKB-KW"/>
</dbReference>
<evidence type="ECO:0000256" key="7">
    <source>
        <dbReference type="ARBA" id="ARBA00022946"/>
    </source>
</evidence>
<dbReference type="PANTHER" id="PTHR43160:SF3">
    <property type="entry name" value="ACONITATE HYDRATASE, MITOCHONDRIAL"/>
    <property type="match status" value="1"/>
</dbReference>
<evidence type="ECO:0000256" key="3">
    <source>
        <dbReference type="ARBA" id="ARBA00007185"/>
    </source>
</evidence>
<dbReference type="FunFam" id="3.40.1060.10:FF:000001">
    <property type="entry name" value="Aconitate hydratase, mitochondrial"/>
    <property type="match status" value="1"/>
</dbReference>
<dbReference type="EMBL" id="PDLN01000018">
    <property type="protein sequence ID" value="RDW61674.1"/>
    <property type="molecule type" value="Genomic_DNA"/>
</dbReference>
<reference evidence="16 17" key="1">
    <citation type="journal article" date="2018" name="IMA Fungus">
        <title>IMA Genome-F 9: Draft genome sequence of Annulohypoxylon stygium, Aspergillus mulundensis, Berkeleyomyces basicola (syn. Thielaviopsis basicola), Ceratocystis smalleyi, two Cercospora beticola strains, Coleophoma cylindrospora, Fusarium fracticaudum, Phialophora cf. hyalina, and Morchella septimelata.</title>
        <authorList>
            <person name="Wingfield B.D."/>
            <person name="Bills G.F."/>
            <person name="Dong Y."/>
            <person name="Huang W."/>
            <person name="Nel W.J."/>
            <person name="Swalarsk-Parry B.S."/>
            <person name="Vaghefi N."/>
            <person name="Wilken P.M."/>
            <person name="An Z."/>
            <person name="de Beer Z.W."/>
            <person name="De Vos L."/>
            <person name="Chen L."/>
            <person name="Duong T.A."/>
            <person name="Gao Y."/>
            <person name="Hammerbacher A."/>
            <person name="Kikkert J.R."/>
            <person name="Li Y."/>
            <person name="Li H."/>
            <person name="Li K."/>
            <person name="Li Q."/>
            <person name="Liu X."/>
            <person name="Ma X."/>
            <person name="Naidoo K."/>
            <person name="Pethybridge S.J."/>
            <person name="Sun J."/>
            <person name="Steenkamp E.T."/>
            <person name="van der Nest M.A."/>
            <person name="van Wyk S."/>
            <person name="Wingfield M.J."/>
            <person name="Xiong C."/>
            <person name="Yue Q."/>
            <person name="Zhang X."/>
        </authorList>
    </citation>
    <scope>NUCLEOTIDE SEQUENCE [LARGE SCALE GENOMIC DNA]</scope>
    <source>
        <strain evidence="16 17">BP5796</strain>
    </source>
</reference>
<dbReference type="FunFam" id="3.30.499.10:FF:000004">
    <property type="entry name" value="Aconitate hydratase, mitochondrial"/>
    <property type="match status" value="1"/>
</dbReference>
<evidence type="ECO:0000256" key="10">
    <source>
        <dbReference type="ARBA" id="ARBA00023128"/>
    </source>
</evidence>
<dbReference type="InterPro" id="IPR006248">
    <property type="entry name" value="Aconitase_mito-like"/>
</dbReference>
<comment type="pathway">
    <text evidence="2">Carbohydrate metabolism; tricarboxylic acid cycle; isocitrate from oxaloacetate: step 2/2.</text>
</comment>
<dbReference type="GO" id="GO:0046872">
    <property type="term" value="F:metal ion binding"/>
    <property type="evidence" value="ECO:0007669"/>
    <property type="project" value="UniProtKB-UniRule"/>
</dbReference>
<dbReference type="PRINTS" id="PR00415">
    <property type="entry name" value="ACONITASE"/>
</dbReference>
<evidence type="ECO:0000256" key="8">
    <source>
        <dbReference type="ARBA" id="ARBA00023004"/>
    </source>
</evidence>
<dbReference type="InterPro" id="IPR018136">
    <property type="entry name" value="Aconitase_4Fe-4S_BS"/>
</dbReference>
<dbReference type="GO" id="GO:0005829">
    <property type="term" value="C:cytosol"/>
    <property type="evidence" value="ECO:0007669"/>
    <property type="project" value="TreeGrafter"/>
</dbReference>
<feature type="domain" description="Aconitase A/isopropylmalate dehydratase small subunit swivel" evidence="15">
    <location>
        <begin position="603"/>
        <end position="732"/>
    </location>
</feature>
<keyword evidence="5" id="KW-0816">Tricarboxylic acid cycle</keyword>
<keyword evidence="8 13" id="KW-0408">Iron</keyword>
<dbReference type="Gene3D" id="3.30.499.10">
    <property type="entry name" value="Aconitase, domain 3"/>
    <property type="match status" value="2"/>
</dbReference>
<evidence type="ECO:0000256" key="9">
    <source>
        <dbReference type="ARBA" id="ARBA00023014"/>
    </source>
</evidence>
<dbReference type="GO" id="GO:0003994">
    <property type="term" value="F:aconitate hydratase activity"/>
    <property type="evidence" value="ECO:0007669"/>
    <property type="project" value="UniProtKB-EC"/>
</dbReference>
<evidence type="ECO:0000256" key="5">
    <source>
        <dbReference type="ARBA" id="ARBA00022532"/>
    </source>
</evidence>
<dbReference type="GO" id="GO:0005739">
    <property type="term" value="C:mitochondrion"/>
    <property type="evidence" value="ECO:0007669"/>
    <property type="project" value="UniProtKB-SubCell"/>
</dbReference>
<keyword evidence="17" id="KW-1185">Reference proteome</keyword>
<name>A0A3D8QJQ7_9HELO</name>
<dbReference type="PANTHER" id="PTHR43160">
    <property type="entry name" value="ACONITATE HYDRATASE B"/>
    <property type="match status" value="1"/>
</dbReference>